<name>A0A0F6W4E6_9BACT</name>
<dbReference type="EMBL" id="CP011125">
    <property type="protein sequence ID" value="AKF07136.1"/>
    <property type="molecule type" value="Genomic_DNA"/>
</dbReference>
<dbReference type="AlphaFoldDB" id="A0A0F6W4E6"/>
<evidence type="ECO:0000256" key="4">
    <source>
        <dbReference type="ARBA" id="ARBA00022842"/>
    </source>
</evidence>
<dbReference type="PANTHER" id="PTHR22748">
    <property type="entry name" value="AP ENDONUCLEASE"/>
    <property type="match status" value="1"/>
</dbReference>
<feature type="active site" evidence="5">
    <location>
        <position position="171"/>
    </location>
</feature>
<feature type="site" description="Transition state stabilizer" evidence="7">
    <location>
        <position position="173"/>
    </location>
</feature>
<dbReference type="SUPFAM" id="SSF56219">
    <property type="entry name" value="DNase I-like"/>
    <property type="match status" value="1"/>
</dbReference>
<feature type="site" description="Interaction with DNA substrate" evidence="7">
    <location>
        <position position="264"/>
    </location>
</feature>
<keyword evidence="3" id="KW-0378">Hydrolase</keyword>
<protein>
    <submittedName>
        <fullName evidence="9">Exodeoxyribonuclease III</fullName>
    </submittedName>
</protein>
<evidence type="ECO:0000259" key="8">
    <source>
        <dbReference type="Pfam" id="PF03372"/>
    </source>
</evidence>
<proteinExistence type="inferred from homology"/>
<feature type="site" description="Important for catalytic activity" evidence="7">
    <location>
        <position position="237"/>
    </location>
</feature>
<feature type="active site" description="Proton acceptor" evidence="5">
    <location>
        <position position="264"/>
    </location>
</feature>
<evidence type="ECO:0000256" key="5">
    <source>
        <dbReference type="PIRSR" id="PIRSR604808-1"/>
    </source>
</evidence>
<evidence type="ECO:0000256" key="6">
    <source>
        <dbReference type="PIRSR" id="PIRSR604808-2"/>
    </source>
</evidence>
<reference evidence="9 10" key="1">
    <citation type="submission" date="2015-03" db="EMBL/GenBank/DDBJ databases">
        <title>Genome assembly of Sandaracinus amylolyticus DSM 53668.</title>
        <authorList>
            <person name="Sharma G."/>
            <person name="Subramanian S."/>
        </authorList>
    </citation>
    <scope>NUCLEOTIDE SEQUENCE [LARGE SCALE GENOMIC DNA]</scope>
    <source>
        <strain evidence="9 10">DSM 53668</strain>
    </source>
</reference>
<dbReference type="RefSeq" id="WP_053234430.1">
    <property type="nucleotide sequence ID" value="NZ_CP011125.1"/>
</dbReference>
<dbReference type="Proteomes" id="UP000034883">
    <property type="component" value="Chromosome"/>
</dbReference>
<feature type="binding site" evidence="6">
    <location>
        <position position="10"/>
    </location>
    <ligand>
        <name>Mg(2+)</name>
        <dbReference type="ChEBI" id="CHEBI:18420"/>
        <label>1</label>
    </ligand>
</feature>
<dbReference type="InterPro" id="IPR036691">
    <property type="entry name" value="Endo/exonu/phosph_ase_sf"/>
</dbReference>
<evidence type="ECO:0000256" key="3">
    <source>
        <dbReference type="ARBA" id="ARBA00022801"/>
    </source>
</evidence>
<evidence type="ECO:0000256" key="7">
    <source>
        <dbReference type="PIRSR" id="PIRSR604808-3"/>
    </source>
</evidence>
<dbReference type="PANTHER" id="PTHR22748:SF14">
    <property type="entry name" value="ENDONUCLEASE_EXONUCLEASE_PHOSPHATASE DOMAIN-CONTAINING PROTEIN"/>
    <property type="match status" value="1"/>
</dbReference>
<feature type="binding site" evidence="6">
    <location>
        <position position="171"/>
    </location>
    <ligand>
        <name>Mg(2+)</name>
        <dbReference type="ChEBI" id="CHEBI:18420"/>
        <label>1</label>
    </ligand>
</feature>
<organism evidence="9 10">
    <name type="scientific">Sandaracinus amylolyticus</name>
    <dbReference type="NCBI Taxonomy" id="927083"/>
    <lineage>
        <taxon>Bacteria</taxon>
        <taxon>Pseudomonadati</taxon>
        <taxon>Myxococcota</taxon>
        <taxon>Polyangia</taxon>
        <taxon>Polyangiales</taxon>
        <taxon>Sandaracinaceae</taxon>
        <taxon>Sandaracinus</taxon>
    </lineage>
</organism>
<feature type="active site" evidence="5">
    <location>
        <position position="122"/>
    </location>
</feature>
<evidence type="ECO:0000256" key="2">
    <source>
        <dbReference type="ARBA" id="ARBA00022723"/>
    </source>
</evidence>
<evidence type="ECO:0000256" key="1">
    <source>
        <dbReference type="ARBA" id="ARBA00007092"/>
    </source>
</evidence>
<keyword evidence="4 6" id="KW-0460">Magnesium</keyword>
<accession>A0A0F6W4E6</accession>
<sequence>MTSWSIVSWNVDGLARVVDDLPALVDALGRPEILCLQEVRIRDDDAPAITRMRNALSGYDCHASLNRDRVNASFRGGRTYGVATYVARRCGRVVARTPEWDLEGRVVITELPARGIAVADVYGVNGTSKPYVREGLVVGDRHAWKRDVQRLLGEELAALQARGLAIIAIGDWNVSQARIDVTPRLRTEEPHATARRELHERFVDALGLVDVFRALHPDERAYTWRARGRLLDAARVDFALVSRELVPRVTAASILEDARGRSDHAPIVVTLRPPASARRGRGSASS</sequence>
<dbReference type="NCBIfam" id="TIGR00633">
    <property type="entry name" value="xth"/>
    <property type="match status" value="1"/>
</dbReference>
<dbReference type="GO" id="GO:0008311">
    <property type="term" value="F:double-stranded DNA 3'-5' DNA exonuclease activity"/>
    <property type="evidence" value="ECO:0007669"/>
    <property type="project" value="TreeGrafter"/>
</dbReference>
<dbReference type="GO" id="GO:0003906">
    <property type="term" value="F:DNA-(apurinic or apyrimidinic site) endonuclease activity"/>
    <property type="evidence" value="ECO:0007669"/>
    <property type="project" value="TreeGrafter"/>
</dbReference>
<dbReference type="InterPro" id="IPR004808">
    <property type="entry name" value="AP_endonuc_1"/>
</dbReference>
<feature type="binding site" evidence="6">
    <location>
        <position position="263"/>
    </location>
    <ligand>
        <name>Mg(2+)</name>
        <dbReference type="ChEBI" id="CHEBI:18420"/>
        <label>1</label>
    </ligand>
</feature>
<dbReference type="GO" id="GO:0006284">
    <property type="term" value="P:base-excision repair"/>
    <property type="evidence" value="ECO:0007669"/>
    <property type="project" value="TreeGrafter"/>
</dbReference>
<feature type="binding site" evidence="6">
    <location>
        <position position="264"/>
    </location>
    <ligand>
        <name>Mg(2+)</name>
        <dbReference type="ChEBI" id="CHEBI:18420"/>
        <label>1</label>
    </ligand>
</feature>
<dbReference type="Pfam" id="PF03372">
    <property type="entry name" value="Exo_endo_phos"/>
    <property type="match status" value="1"/>
</dbReference>
<feature type="binding site" evidence="6">
    <location>
        <position position="38"/>
    </location>
    <ligand>
        <name>Mg(2+)</name>
        <dbReference type="ChEBI" id="CHEBI:18420"/>
        <label>1</label>
    </ligand>
</feature>
<gene>
    <name evidence="9" type="ORF">DB32_004285</name>
</gene>
<feature type="domain" description="Endonuclease/exonuclease/phosphatase" evidence="8">
    <location>
        <begin position="7"/>
        <end position="264"/>
    </location>
</feature>
<dbReference type="InterPro" id="IPR005135">
    <property type="entry name" value="Endo/exonuclease/phosphatase"/>
</dbReference>
<dbReference type="PROSITE" id="PS51435">
    <property type="entry name" value="AP_NUCLEASE_F1_4"/>
    <property type="match status" value="1"/>
</dbReference>
<keyword evidence="10" id="KW-1185">Reference proteome</keyword>
<dbReference type="STRING" id="927083.DB32_004285"/>
<evidence type="ECO:0000313" key="9">
    <source>
        <dbReference type="EMBL" id="AKF07136.1"/>
    </source>
</evidence>
<comment type="cofactor">
    <cofactor evidence="6">
        <name>Mg(2+)</name>
        <dbReference type="ChEBI" id="CHEBI:18420"/>
    </cofactor>
    <cofactor evidence="6">
        <name>Mn(2+)</name>
        <dbReference type="ChEBI" id="CHEBI:29035"/>
    </cofactor>
    <text evidence="6">Probably binds two magnesium or manganese ions per subunit.</text>
</comment>
<keyword evidence="2 6" id="KW-0479">Metal-binding</keyword>
<feature type="binding site" evidence="6">
    <location>
        <position position="173"/>
    </location>
    <ligand>
        <name>Mg(2+)</name>
        <dbReference type="ChEBI" id="CHEBI:18420"/>
        <label>1</label>
    </ligand>
</feature>
<dbReference type="GO" id="GO:0008081">
    <property type="term" value="F:phosphoric diester hydrolase activity"/>
    <property type="evidence" value="ECO:0007669"/>
    <property type="project" value="TreeGrafter"/>
</dbReference>
<dbReference type="Gene3D" id="3.60.10.10">
    <property type="entry name" value="Endonuclease/exonuclease/phosphatase"/>
    <property type="match status" value="1"/>
</dbReference>
<evidence type="ECO:0000313" key="10">
    <source>
        <dbReference type="Proteomes" id="UP000034883"/>
    </source>
</evidence>
<dbReference type="GO" id="GO:0046872">
    <property type="term" value="F:metal ion binding"/>
    <property type="evidence" value="ECO:0007669"/>
    <property type="project" value="UniProtKB-KW"/>
</dbReference>
<comment type="similarity">
    <text evidence="1">Belongs to the DNA repair enzymes AP/ExoA family.</text>
</comment>
<keyword evidence="6" id="KW-0464">Manganese</keyword>
<dbReference type="KEGG" id="samy:DB32_004285"/>